<dbReference type="Gramene" id="AUR62038290-RA">
    <property type="protein sequence ID" value="AUR62038290-RA:cds"/>
    <property type="gene ID" value="AUR62038290"/>
</dbReference>
<feature type="region of interest" description="Disordered" evidence="1">
    <location>
        <begin position="1"/>
        <end position="25"/>
    </location>
</feature>
<feature type="compositionally biased region" description="Basic and acidic residues" evidence="1">
    <location>
        <begin position="13"/>
        <end position="22"/>
    </location>
</feature>
<dbReference type="Proteomes" id="UP000596660">
    <property type="component" value="Unplaced"/>
</dbReference>
<feature type="compositionally biased region" description="Polar residues" evidence="1">
    <location>
        <begin position="108"/>
        <end position="128"/>
    </location>
</feature>
<proteinExistence type="predicted"/>
<feature type="region of interest" description="Disordered" evidence="1">
    <location>
        <begin position="315"/>
        <end position="344"/>
    </location>
</feature>
<dbReference type="AlphaFoldDB" id="A0A803N006"/>
<evidence type="ECO:0000313" key="3">
    <source>
        <dbReference type="Proteomes" id="UP000596660"/>
    </source>
</evidence>
<reference evidence="2" key="1">
    <citation type="journal article" date="2017" name="Nature">
        <title>The genome of Chenopodium quinoa.</title>
        <authorList>
            <person name="Jarvis D.E."/>
            <person name="Ho Y.S."/>
            <person name="Lightfoot D.J."/>
            <person name="Schmoeckel S.M."/>
            <person name="Li B."/>
            <person name="Borm T.J.A."/>
            <person name="Ohyanagi H."/>
            <person name="Mineta K."/>
            <person name="Michell C.T."/>
            <person name="Saber N."/>
            <person name="Kharbatia N.M."/>
            <person name="Rupper R.R."/>
            <person name="Sharp A.R."/>
            <person name="Dally N."/>
            <person name="Boughton B.A."/>
            <person name="Woo Y.H."/>
            <person name="Gao G."/>
            <person name="Schijlen E.G.W.M."/>
            <person name="Guo X."/>
            <person name="Momin A.A."/>
            <person name="Negrao S."/>
            <person name="Al-Babili S."/>
            <person name="Gehring C."/>
            <person name="Roessner U."/>
            <person name="Jung C."/>
            <person name="Murphy K."/>
            <person name="Arold S.T."/>
            <person name="Gojobori T."/>
            <person name="van der Linden C.G."/>
            <person name="van Loo E.N."/>
            <person name="Jellen E.N."/>
            <person name="Maughan P.J."/>
            <person name="Tester M."/>
        </authorList>
    </citation>
    <scope>NUCLEOTIDE SEQUENCE [LARGE SCALE GENOMIC DNA]</scope>
    <source>
        <strain evidence="2">cv. PI 614886</strain>
    </source>
</reference>
<sequence length="361" mass="41307">MRLKVPNPANQHQTDKFCETTPRDPPTLHQEEHINMDMENNNMNTDFESGFFSSNDDVGEQLGKRKRMNNLNARISKAIVANIVVHDPVQRRDEFNAENGRTETLQCDNQTSLSHSVVNEDPSQNGEATSKLKKRGDRGKYKSFVVDMKLKGQKSKLKVFIPDDIDRAIGENARHLVNECGRVVRTRAPLNVKNWKEAFAKAGDAMWREIQKVSERNSRNRLSKNRTTQTTGNLSFADVEDILEQLKVVVAAHGESKTQEEILLDVLKPRSGYFRGKGTALPGFSKGRHQLEHQSLIREQQKKIQEQQELIKELQENQERTTKQLEETQEATAKQLQQQKEETQRAMKEELLRALGNRVAS</sequence>
<evidence type="ECO:0000313" key="2">
    <source>
        <dbReference type="EnsemblPlants" id="AUR62038290-RA:cds"/>
    </source>
</evidence>
<keyword evidence="3" id="KW-1185">Reference proteome</keyword>
<protein>
    <submittedName>
        <fullName evidence="2">Uncharacterized protein</fullName>
    </submittedName>
</protein>
<dbReference type="EnsemblPlants" id="AUR62038290-RA">
    <property type="protein sequence ID" value="AUR62038290-RA:cds"/>
    <property type="gene ID" value="AUR62038290"/>
</dbReference>
<accession>A0A803N006</accession>
<feature type="region of interest" description="Disordered" evidence="1">
    <location>
        <begin position="108"/>
        <end position="135"/>
    </location>
</feature>
<feature type="compositionally biased region" description="Basic and acidic residues" evidence="1">
    <location>
        <begin position="315"/>
        <end position="326"/>
    </location>
</feature>
<name>A0A803N006_CHEQI</name>
<dbReference type="OMA" id="INMDMEN"/>
<evidence type="ECO:0000256" key="1">
    <source>
        <dbReference type="SAM" id="MobiDB-lite"/>
    </source>
</evidence>
<reference evidence="2" key="2">
    <citation type="submission" date="2021-03" db="UniProtKB">
        <authorList>
            <consortium name="EnsemblPlants"/>
        </authorList>
    </citation>
    <scope>IDENTIFICATION</scope>
</reference>
<organism evidence="2 3">
    <name type="scientific">Chenopodium quinoa</name>
    <name type="common">Quinoa</name>
    <dbReference type="NCBI Taxonomy" id="63459"/>
    <lineage>
        <taxon>Eukaryota</taxon>
        <taxon>Viridiplantae</taxon>
        <taxon>Streptophyta</taxon>
        <taxon>Embryophyta</taxon>
        <taxon>Tracheophyta</taxon>
        <taxon>Spermatophyta</taxon>
        <taxon>Magnoliopsida</taxon>
        <taxon>eudicotyledons</taxon>
        <taxon>Gunneridae</taxon>
        <taxon>Pentapetalae</taxon>
        <taxon>Caryophyllales</taxon>
        <taxon>Chenopodiaceae</taxon>
        <taxon>Chenopodioideae</taxon>
        <taxon>Atripliceae</taxon>
        <taxon>Chenopodium</taxon>
    </lineage>
</organism>